<keyword evidence="3" id="KW-0472">Membrane</keyword>
<dbReference type="Gene3D" id="3.30.70.1880">
    <property type="entry name" value="Protein of unknown function DUF881"/>
    <property type="match status" value="1"/>
</dbReference>
<protein>
    <submittedName>
        <fullName evidence="4">DUF881 domain-containing protein</fullName>
    </submittedName>
</protein>
<dbReference type="InterPro" id="IPR010273">
    <property type="entry name" value="DUF881"/>
</dbReference>
<evidence type="ECO:0000256" key="3">
    <source>
        <dbReference type="SAM" id="Phobius"/>
    </source>
</evidence>
<evidence type="ECO:0000313" key="4">
    <source>
        <dbReference type="EMBL" id="XAN07827.1"/>
    </source>
</evidence>
<keyword evidence="3" id="KW-1133">Transmembrane helix</keyword>
<dbReference type="RefSeq" id="WP_425309285.1">
    <property type="nucleotide sequence ID" value="NZ_CP154795.1"/>
</dbReference>
<keyword evidence="2" id="KW-0175">Coiled coil</keyword>
<proteinExistence type="inferred from homology"/>
<dbReference type="Proteomes" id="UP001442841">
    <property type="component" value="Chromosome"/>
</dbReference>
<accession>A0ABZ3FR24</accession>
<reference evidence="4 5" key="1">
    <citation type="submission" date="2024-04" db="EMBL/GenBank/DDBJ databases">
        <title>Isolation of an actinomycete strain from pig manure.</title>
        <authorList>
            <person name="Gong T."/>
            <person name="Yu Z."/>
            <person name="An M."/>
            <person name="Wei C."/>
            <person name="Yang W."/>
            <person name="Liu L."/>
        </authorList>
    </citation>
    <scope>NUCLEOTIDE SEQUENCE [LARGE SCALE GENOMIC DNA]</scope>
    <source>
        <strain evidence="4 5">ZF39</strain>
    </source>
</reference>
<dbReference type="PANTHER" id="PTHR37313:SF2">
    <property type="entry name" value="UPF0749 PROTEIN YLXX"/>
    <property type="match status" value="1"/>
</dbReference>
<comment type="similarity">
    <text evidence="1">Belongs to the UPF0749 family.</text>
</comment>
<gene>
    <name evidence="4" type="ORF">AADG42_11085</name>
</gene>
<dbReference type="Pfam" id="PF05949">
    <property type="entry name" value="DUF881"/>
    <property type="match status" value="1"/>
</dbReference>
<name>A0ABZ3FR24_9ACTN</name>
<feature type="transmembrane region" description="Helical" evidence="3">
    <location>
        <begin position="25"/>
        <end position="44"/>
    </location>
</feature>
<feature type="coiled-coil region" evidence="2">
    <location>
        <begin position="58"/>
        <end position="92"/>
    </location>
</feature>
<organism evidence="4 5">
    <name type="scientific">Ammonicoccus fulvus</name>
    <dbReference type="NCBI Taxonomy" id="3138240"/>
    <lineage>
        <taxon>Bacteria</taxon>
        <taxon>Bacillati</taxon>
        <taxon>Actinomycetota</taxon>
        <taxon>Actinomycetes</taxon>
        <taxon>Propionibacteriales</taxon>
        <taxon>Propionibacteriaceae</taxon>
        <taxon>Ammonicoccus</taxon>
    </lineage>
</organism>
<evidence type="ECO:0000313" key="5">
    <source>
        <dbReference type="Proteomes" id="UP001442841"/>
    </source>
</evidence>
<dbReference type="EMBL" id="CP154795">
    <property type="protein sequence ID" value="XAN07827.1"/>
    <property type="molecule type" value="Genomic_DNA"/>
</dbReference>
<evidence type="ECO:0000256" key="1">
    <source>
        <dbReference type="ARBA" id="ARBA00009108"/>
    </source>
</evidence>
<dbReference type="PANTHER" id="PTHR37313">
    <property type="entry name" value="UPF0749 PROTEIN RV1825"/>
    <property type="match status" value="1"/>
</dbReference>
<evidence type="ECO:0000256" key="2">
    <source>
        <dbReference type="SAM" id="Coils"/>
    </source>
</evidence>
<keyword evidence="5" id="KW-1185">Reference proteome</keyword>
<keyword evidence="3" id="KW-0812">Transmembrane</keyword>
<sequence length="247" mass="26704">MPDNEPEVSSWQRLRRAFFAKPGPTQLLVALLACLLAIGVVMQVRERGGDEQYRTARRADLIQLIDGLSEESRRLESEISDLERTRTDLQSGDDARRVAREQAQSRLDSLSVLAGTAPATGPGIRITITDPERKVGSAILLDAVEEMRDAGAEVMEFNDMVRVTASSWVGGAPGNLEVDGIRLPAVVVLEVIGDPHALSEAARFRGGLVSEVTAPQVGGTIDITTVDVVEIRSVRVPSDHVHAQPAR</sequence>